<keyword evidence="1" id="KW-0732">Signal</keyword>
<dbReference type="InterPro" id="IPR013830">
    <property type="entry name" value="SGNH_hydro"/>
</dbReference>
<name>A0A940IDG3_9FIRM</name>
<dbReference type="Proteomes" id="UP000727857">
    <property type="component" value="Unassembled WGS sequence"/>
</dbReference>
<comment type="caution">
    <text evidence="3">The sequence shown here is derived from an EMBL/GenBank/DDBJ whole genome shotgun (WGS) entry which is preliminary data.</text>
</comment>
<dbReference type="SUPFAM" id="SSF52266">
    <property type="entry name" value="SGNH hydrolase"/>
    <property type="match status" value="1"/>
</dbReference>
<dbReference type="EMBL" id="JADINF010000117">
    <property type="protein sequence ID" value="MBO8424288.1"/>
    <property type="molecule type" value="Genomic_DNA"/>
</dbReference>
<dbReference type="PANTHER" id="PTHR30383">
    <property type="entry name" value="THIOESTERASE 1/PROTEASE 1/LYSOPHOSPHOLIPASE L1"/>
    <property type="match status" value="1"/>
</dbReference>
<evidence type="ECO:0000313" key="4">
    <source>
        <dbReference type="Proteomes" id="UP000727857"/>
    </source>
</evidence>
<evidence type="ECO:0000259" key="2">
    <source>
        <dbReference type="Pfam" id="PF13472"/>
    </source>
</evidence>
<dbReference type="Gene3D" id="3.40.50.1110">
    <property type="entry name" value="SGNH hydrolase"/>
    <property type="match status" value="1"/>
</dbReference>
<feature type="chain" id="PRO_5037805944" evidence="1">
    <location>
        <begin position="23"/>
        <end position="346"/>
    </location>
</feature>
<sequence>MRFRKAVAALLTIAFVAVIATAVVTEFVKNEDKDVNAPEPLLITFWGDSIAEGVLGPSPLKERDSYAYFAIVGRDNGYIYKNRSVSGHQTSNMLEYILRPDENAYLTDTLMRTSDIIHISILGNDLLQNSLGAMVVNYAKGDSSSLDANIAKARSNFAEIMDHIASVNPDAFVMINTVYNPMFEGSAILPQSCIDEMHALGMDSADIRATGSAMLAELNGIIFDYLAEHEGAYVVIDAEAEFDRIFSEDEERGKGLLYKDGVHPSNEGHAVIADLIQRALEKEGLANEATALANYKQLRTEQLARLYAGTADTSENRARIAGAASVEEVTYAYFRAIDGYSPVYYD</sequence>
<protein>
    <submittedName>
        <fullName evidence="3">SGNH/GDSL hydrolase family protein</fullName>
    </submittedName>
</protein>
<feature type="signal peptide" evidence="1">
    <location>
        <begin position="1"/>
        <end position="22"/>
    </location>
</feature>
<dbReference type="Pfam" id="PF13472">
    <property type="entry name" value="Lipase_GDSL_2"/>
    <property type="match status" value="1"/>
</dbReference>
<dbReference type="CDD" id="cd00229">
    <property type="entry name" value="SGNH_hydrolase"/>
    <property type="match status" value="1"/>
</dbReference>
<dbReference type="GO" id="GO:0004622">
    <property type="term" value="F:phosphatidylcholine lysophospholipase activity"/>
    <property type="evidence" value="ECO:0007669"/>
    <property type="project" value="TreeGrafter"/>
</dbReference>
<gene>
    <name evidence="3" type="ORF">IAB16_04660</name>
</gene>
<evidence type="ECO:0000256" key="1">
    <source>
        <dbReference type="SAM" id="SignalP"/>
    </source>
</evidence>
<dbReference type="AlphaFoldDB" id="A0A940IDG3"/>
<proteinExistence type="predicted"/>
<reference evidence="3" key="2">
    <citation type="journal article" date="2021" name="PeerJ">
        <title>Extensive microbial diversity within the chicken gut microbiome revealed by metagenomics and culture.</title>
        <authorList>
            <person name="Gilroy R."/>
            <person name="Ravi A."/>
            <person name="Getino M."/>
            <person name="Pursley I."/>
            <person name="Horton D.L."/>
            <person name="Alikhan N.F."/>
            <person name="Baker D."/>
            <person name="Gharbi K."/>
            <person name="Hall N."/>
            <person name="Watson M."/>
            <person name="Adriaenssens E.M."/>
            <person name="Foster-Nyarko E."/>
            <person name="Jarju S."/>
            <person name="Secka A."/>
            <person name="Antonio M."/>
            <person name="Oren A."/>
            <person name="Chaudhuri R.R."/>
            <person name="La Ragione R."/>
            <person name="Hildebrand F."/>
            <person name="Pallen M.J."/>
        </authorList>
    </citation>
    <scope>NUCLEOTIDE SEQUENCE</scope>
    <source>
        <strain evidence="3">517</strain>
    </source>
</reference>
<organism evidence="3 4">
    <name type="scientific">Candidatus Stercoripulliclostridium pullicola</name>
    <dbReference type="NCBI Taxonomy" id="2840953"/>
    <lineage>
        <taxon>Bacteria</taxon>
        <taxon>Bacillati</taxon>
        <taxon>Bacillota</taxon>
        <taxon>Clostridia</taxon>
        <taxon>Eubacteriales</taxon>
        <taxon>Candidatus Stercoripulliclostridium</taxon>
    </lineage>
</organism>
<dbReference type="PANTHER" id="PTHR30383:SF5">
    <property type="entry name" value="SGNH HYDROLASE-TYPE ESTERASE DOMAIN-CONTAINING PROTEIN"/>
    <property type="match status" value="1"/>
</dbReference>
<dbReference type="InterPro" id="IPR051532">
    <property type="entry name" value="Ester_Hydrolysis_Enzymes"/>
</dbReference>
<reference evidence="3" key="1">
    <citation type="submission" date="2020-10" db="EMBL/GenBank/DDBJ databases">
        <authorList>
            <person name="Gilroy R."/>
        </authorList>
    </citation>
    <scope>NUCLEOTIDE SEQUENCE</scope>
    <source>
        <strain evidence="3">517</strain>
    </source>
</reference>
<keyword evidence="3" id="KW-0378">Hydrolase</keyword>
<dbReference type="InterPro" id="IPR036514">
    <property type="entry name" value="SGNH_hydro_sf"/>
</dbReference>
<accession>A0A940IDG3</accession>
<evidence type="ECO:0000313" key="3">
    <source>
        <dbReference type="EMBL" id="MBO8424288.1"/>
    </source>
</evidence>
<feature type="domain" description="SGNH hydrolase-type esterase" evidence="2">
    <location>
        <begin position="45"/>
        <end position="271"/>
    </location>
</feature>